<proteinExistence type="predicted"/>
<dbReference type="AlphaFoldDB" id="A0A6C0DHH4"/>
<evidence type="ECO:0000256" key="1">
    <source>
        <dbReference type="SAM" id="MobiDB-lite"/>
    </source>
</evidence>
<sequence>MEIQNISVIIVEKNGSLKSLTIKEYKEDELYKKCGFKKAEDFVKQTEWSNIKIEGKKYVVVLYGKTEGKANTENKYDFPPPVDSTLFFGNCVLVAHVKKDNSEYTLTNLTIELWNKIYEKLFGGFEDLAVTCAEDENEVDELEGVPAEKKTKHGYLKDGFVVDSDEDEEYGSDDDDDDSDDLEQSDDVEESDDVDEELELEDIGSELSEEEYDYSDDGGDEGGVSTVFTSVNTNTNTKKKKD</sequence>
<name>A0A6C0DHH4_9ZZZZ</name>
<feature type="region of interest" description="Disordered" evidence="1">
    <location>
        <begin position="161"/>
        <end position="242"/>
    </location>
</feature>
<evidence type="ECO:0000313" key="2">
    <source>
        <dbReference type="EMBL" id="QHT14985.1"/>
    </source>
</evidence>
<protein>
    <submittedName>
        <fullName evidence="2">Uncharacterized protein</fullName>
    </submittedName>
</protein>
<dbReference type="EMBL" id="MN739599">
    <property type="protein sequence ID" value="QHT14985.1"/>
    <property type="molecule type" value="Genomic_DNA"/>
</dbReference>
<accession>A0A6C0DHH4</accession>
<reference evidence="2" key="1">
    <citation type="journal article" date="2020" name="Nature">
        <title>Giant virus diversity and host interactions through global metagenomics.</title>
        <authorList>
            <person name="Schulz F."/>
            <person name="Roux S."/>
            <person name="Paez-Espino D."/>
            <person name="Jungbluth S."/>
            <person name="Walsh D.A."/>
            <person name="Denef V.J."/>
            <person name="McMahon K.D."/>
            <person name="Konstantinidis K.T."/>
            <person name="Eloe-Fadrosh E.A."/>
            <person name="Kyrpides N.C."/>
            <person name="Woyke T."/>
        </authorList>
    </citation>
    <scope>NUCLEOTIDE SEQUENCE</scope>
    <source>
        <strain evidence="2">GVMAG-M-3300023174-144</strain>
    </source>
</reference>
<feature type="compositionally biased region" description="Acidic residues" evidence="1">
    <location>
        <begin position="163"/>
        <end position="220"/>
    </location>
</feature>
<organism evidence="2">
    <name type="scientific">viral metagenome</name>
    <dbReference type="NCBI Taxonomy" id="1070528"/>
    <lineage>
        <taxon>unclassified sequences</taxon>
        <taxon>metagenomes</taxon>
        <taxon>organismal metagenomes</taxon>
    </lineage>
</organism>